<dbReference type="Proteomes" id="UP000282613">
    <property type="component" value="Unassembled WGS sequence"/>
</dbReference>
<dbReference type="STRING" id="60517.A0A0R3VVK8"/>
<sequence length="129" mass="14839">MPDVVVATVGAGEVDVTKYQGVCVISVVACFEIYFLSDARNQQTIQSVGMKIFYLIEHGMICREEFVALHSENILENLSDYLREKFEYSQAELEKLPEKKRDEAVNFNNLLKQFPRRGKFNVLVFPVLE</sequence>
<dbReference type="OrthoDB" id="276422at2759"/>
<keyword evidence="2" id="KW-1185">Reference proteome</keyword>
<reference evidence="3" key="1">
    <citation type="submission" date="2017-02" db="UniProtKB">
        <authorList>
            <consortium name="WormBaseParasite"/>
        </authorList>
    </citation>
    <scope>IDENTIFICATION</scope>
</reference>
<evidence type="ECO:0000313" key="1">
    <source>
        <dbReference type="EMBL" id="VDK23028.1"/>
    </source>
</evidence>
<proteinExistence type="predicted"/>
<gene>
    <name evidence="1" type="ORF">TASK_LOCUS1427</name>
</gene>
<dbReference type="WBParaSite" id="TASK_0000142601-mRNA-1">
    <property type="protein sequence ID" value="TASK_0000142601-mRNA-1"/>
    <property type="gene ID" value="TASK_0000142601"/>
</dbReference>
<dbReference type="Gene3D" id="3.30.70.370">
    <property type="match status" value="1"/>
</dbReference>
<name>A0A0R3VVK8_TAEAS</name>
<evidence type="ECO:0000313" key="3">
    <source>
        <dbReference type="WBParaSite" id="TASK_0000142601-mRNA-1"/>
    </source>
</evidence>
<dbReference type="AlphaFoldDB" id="A0A0R3VVK8"/>
<organism evidence="3">
    <name type="scientific">Taenia asiatica</name>
    <name type="common">Asian tapeworm</name>
    <dbReference type="NCBI Taxonomy" id="60517"/>
    <lineage>
        <taxon>Eukaryota</taxon>
        <taxon>Metazoa</taxon>
        <taxon>Spiralia</taxon>
        <taxon>Lophotrochozoa</taxon>
        <taxon>Platyhelminthes</taxon>
        <taxon>Cestoda</taxon>
        <taxon>Eucestoda</taxon>
        <taxon>Cyclophyllidea</taxon>
        <taxon>Taeniidae</taxon>
        <taxon>Taenia</taxon>
    </lineage>
</organism>
<evidence type="ECO:0000313" key="2">
    <source>
        <dbReference type="Proteomes" id="UP000282613"/>
    </source>
</evidence>
<protein>
    <submittedName>
        <fullName evidence="3">BPL/LPL catalytic domain-containing protein</fullName>
    </submittedName>
</protein>
<reference evidence="1 2" key="2">
    <citation type="submission" date="2018-11" db="EMBL/GenBank/DDBJ databases">
        <authorList>
            <consortium name="Pathogen Informatics"/>
        </authorList>
    </citation>
    <scope>NUCLEOTIDE SEQUENCE [LARGE SCALE GENOMIC DNA]</scope>
</reference>
<dbReference type="EMBL" id="UYRS01000365">
    <property type="protein sequence ID" value="VDK23028.1"/>
    <property type="molecule type" value="Genomic_DNA"/>
</dbReference>
<accession>A0A0R3VVK8</accession>